<feature type="compositionally biased region" description="Basic and acidic residues" evidence="3">
    <location>
        <begin position="12"/>
        <end position="23"/>
    </location>
</feature>
<feature type="domain" description="Nudix hydrolase" evidence="4">
    <location>
        <begin position="19"/>
        <end position="160"/>
    </location>
</feature>
<comment type="caution">
    <text evidence="5">The sequence shown here is derived from an EMBL/GenBank/DDBJ whole genome shotgun (WGS) entry which is preliminary data.</text>
</comment>
<feature type="region of interest" description="Disordered" evidence="3">
    <location>
        <begin position="1"/>
        <end position="23"/>
    </location>
</feature>
<keyword evidence="2" id="KW-0378">Hydrolase</keyword>
<dbReference type="PROSITE" id="PS51462">
    <property type="entry name" value="NUDIX"/>
    <property type="match status" value="1"/>
</dbReference>
<reference evidence="5" key="1">
    <citation type="submission" date="2018-05" db="EMBL/GenBank/DDBJ databases">
        <title>Reclassification of Methylarcula marina and Methylarcula terricola as Paracoccus methylarcula sp.nov., comb.nov. and Paracoccus terricola comb.nov.</title>
        <authorList>
            <person name="Shmareva M.N."/>
            <person name="Doronina N.V."/>
            <person name="Vasilenko O.V."/>
            <person name="Tarlachkov S.V."/>
            <person name="Trotsenko Y.A."/>
        </authorList>
    </citation>
    <scope>NUCLEOTIDE SEQUENCE [LARGE SCALE GENOMIC DNA]</scope>
    <source>
        <strain evidence="5">VKM B-2159</strain>
    </source>
</reference>
<dbReference type="Proteomes" id="UP000238137">
    <property type="component" value="Unassembled WGS sequence"/>
</dbReference>
<dbReference type="InterPro" id="IPR000086">
    <property type="entry name" value="NUDIX_hydrolase_dom"/>
</dbReference>
<dbReference type="SUPFAM" id="SSF55811">
    <property type="entry name" value="Nudix"/>
    <property type="match status" value="1"/>
</dbReference>
<protein>
    <submittedName>
        <fullName evidence="5">NUDIX domain-containing protein</fullName>
    </submittedName>
</protein>
<gene>
    <name evidence="5" type="ORF">A7A09_005735</name>
</gene>
<evidence type="ECO:0000256" key="3">
    <source>
        <dbReference type="SAM" id="MobiDB-lite"/>
    </source>
</evidence>
<evidence type="ECO:0000256" key="2">
    <source>
        <dbReference type="ARBA" id="ARBA00022801"/>
    </source>
</evidence>
<evidence type="ECO:0000313" key="6">
    <source>
        <dbReference type="Proteomes" id="UP000238137"/>
    </source>
</evidence>
<organism evidence="5 6">
    <name type="scientific">Paracoccus methylarcula</name>
    <dbReference type="NCBI Taxonomy" id="72022"/>
    <lineage>
        <taxon>Bacteria</taxon>
        <taxon>Pseudomonadati</taxon>
        <taxon>Pseudomonadota</taxon>
        <taxon>Alphaproteobacteria</taxon>
        <taxon>Rhodobacterales</taxon>
        <taxon>Paracoccaceae</taxon>
        <taxon>Paracoccus</taxon>
    </lineage>
</organism>
<dbReference type="AlphaFoldDB" id="A0A422QYU2"/>
<sequence length="168" mass="19122">MKPASVHAGSRPSDRFDKDRPLNEDRIPFHGAKLLLMAGGRLLTCLRDDFDHIPFPAHWDLPGGEREGDETPVDSARRELREEFGIDLPPKRLTGHRFPSHQDPGIQSWLFHGSLTGDEIAEIRFGDEGQEWRMMALGEFLSHPFAVPHFKDWIRRVIDLPPVASEQA</sequence>
<dbReference type="OrthoDB" id="289720at2"/>
<dbReference type="EMBL" id="PXNQ02000003">
    <property type="protein sequence ID" value="RNF35154.1"/>
    <property type="molecule type" value="Genomic_DNA"/>
</dbReference>
<evidence type="ECO:0000313" key="5">
    <source>
        <dbReference type="EMBL" id="RNF35154.1"/>
    </source>
</evidence>
<comment type="cofactor">
    <cofactor evidence="1">
        <name>Mg(2+)</name>
        <dbReference type="ChEBI" id="CHEBI:18420"/>
    </cofactor>
</comment>
<accession>A0A422QYU2</accession>
<proteinExistence type="predicted"/>
<dbReference type="GO" id="GO:0016787">
    <property type="term" value="F:hydrolase activity"/>
    <property type="evidence" value="ECO:0007669"/>
    <property type="project" value="UniProtKB-KW"/>
</dbReference>
<dbReference type="PANTHER" id="PTHR43046">
    <property type="entry name" value="GDP-MANNOSE MANNOSYL HYDROLASE"/>
    <property type="match status" value="1"/>
</dbReference>
<dbReference type="Gene3D" id="3.90.79.10">
    <property type="entry name" value="Nucleoside Triphosphate Pyrophosphohydrolase"/>
    <property type="match status" value="1"/>
</dbReference>
<dbReference type="CDD" id="cd04682">
    <property type="entry name" value="NUDIX_Hydrolase"/>
    <property type="match status" value="1"/>
</dbReference>
<name>A0A422QYU2_9RHOB</name>
<dbReference type="Pfam" id="PF00293">
    <property type="entry name" value="NUDIX"/>
    <property type="match status" value="1"/>
</dbReference>
<dbReference type="PANTHER" id="PTHR43046:SF14">
    <property type="entry name" value="MUTT_NUDIX FAMILY PROTEIN"/>
    <property type="match status" value="1"/>
</dbReference>
<keyword evidence="6" id="KW-1185">Reference proteome</keyword>
<evidence type="ECO:0000256" key="1">
    <source>
        <dbReference type="ARBA" id="ARBA00001946"/>
    </source>
</evidence>
<dbReference type="InterPro" id="IPR015797">
    <property type="entry name" value="NUDIX_hydrolase-like_dom_sf"/>
</dbReference>
<evidence type="ECO:0000259" key="4">
    <source>
        <dbReference type="PROSITE" id="PS51462"/>
    </source>
</evidence>